<protein>
    <submittedName>
        <fullName evidence="3">ADP-ribose pyrophosphatase YjhB, NUDIX family</fullName>
    </submittedName>
</protein>
<dbReference type="RefSeq" id="WP_091795358.1">
    <property type="nucleotide sequence ID" value="NZ_CP016353.1"/>
</dbReference>
<evidence type="ECO:0000256" key="1">
    <source>
        <dbReference type="ARBA" id="ARBA00001946"/>
    </source>
</evidence>
<evidence type="ECO:0000313" key="4">
    <source>
        <dbReference type="Proteomes" id="UP000199494"/>
    </source>
</evidence>
<accession>A0A222VMS5</accession>
<dbReference type="Pfam" id="PF00293">
    <property type="entry name" value="NUDIX"/>
    <property type="match status" value="1"/>
</dbReference>
<dbReference type="GO" id="GO:0016787">
    <property type="term" value="F:hydrolase activity"/>
    <property type="evidence" value="ECO:0007669"/>
    <property type="project" value="UniProtKB-KW"/>
</dbReference>
<gene>
    <name evidence="3" type="ORF">SAMN05421630_101304</name>
</gene>
<keyword evidence="2" id="KW-0378">Hydrolase</keyword>
<keyword evidence="4" id="KW-1185">Reference proteome</keyword>
<dbReference type="OrthoDB" id="9801098at2"/>
<comment type="cofactor">
    <cofactor evidence="1">
        <name>Mg(2+)</name>
        <dbReference type="ChEBI" id="CHEBI:18420"/>
    </cofactor>
</comment>
<sequence>MTTKDYFDDIHAPRATAIVPSVTAVVRDGGGRVLLVEQAGTGLWTAPSGEQEIGESVVGAVRREVRARTGIEASVTGLSGIYSDPRHVVVHAADDVRQEFALCFHAEPTGGELRPGTGFSRAWWAEPASIGELPVQRAMRMRIDMAIAEPGTVHIG</sequence>
<dbReference type="EMBL" id="FMZE01000001">
    <property type="protein sequence ID" value="SDC06878.1"/>
    <property type="molecule type" value="Genomic_DNA"/>
</dbReference>
<dbReference type="STRING" id="530584.SAMN05421630_101304"/>
<dbReference type="PROSITE" id="PS51462">
    <property type="entry name" value="NUDIX"/>
    <property type="match status" value="1"/>
</dbReference>
<dbReference type="SUPFAM" id="SSF55811">
    <property type="entry name" value="Nudix"/>
    <property type="match status" value="1"/>
</dbReference>
<evidence type="ECO:0000256" key="2">
    <source>
        <dbReference type="ARBA" id="ARBA00022801"/>
    </source>
</evidence>
<dbReference type="InterPro" id="IPR015797">
    <property type="entry name" value="NUDIX_hydrolase-like_dom_sf"/>
</dbReference>
<dbReference type="Gene3D" id="3.90.79.10">
    <property type="entry name" value="Nucleoside Triphosphate Pyrophosphohydrolase"/>
    <property type="match status" value="1"/>
</dbReference>
<evidence type="ECO:0000313" key="3">
    <source>
        <dbReference type="EMBL" id="SDC06878.1"/>
    </source>
</evidence>
<proteinExistence type="predicted"/>
<name>A0A222VMS5_9PSEU</name>
<dbReference type="PANTHER" id="PTHR43046:SF16">
    <property type="entry name" value="ADP-RIBOSE PYROPHOSPHATASE YJHB-RELATED"/>
    <property type="match status" value="1"/>
</dbReference>
<dbReference type="InterPro" id="IPR000086">
    <property type="entry name" value="NUDIX_hydrolase_dom"/>
</dbReference>
<reference evidence="3 4" key="1">
    <citation type="submission" date="2016-10" db="EMBL/GenBank/DDBJ databases">
        <authorList>
            <person name="de Groot N.N."/>
        </authorList>
    </citation>
    <scope>NUCLEOTIDE SEQUENCE [LARGE SCALE GENOMIC DNA]</scope>
    <source>
        <strain evidence="3 4">CGMCC 4.5506</strain>
    </source>
</reference>
<organism evidence="3 4">
    <name type="scientific">Prauserella marina</name>
    <dbReference type="NCBI Taxonomy" id="530584"/>
    <lineage>
        <taxon>Bacteria</taxon>
        <taxon>Bacillati</taxon>
        <taxon>Actinomycetota</taxon>
        <taxon>Actinomycetes</taxon>
        <taxon>Pseudonocardiales</taxon>
        <taxon>Pseudonocardiaceae</taxon>
        <taxon>Prauserella</taxon>
    </lineage>
</organism>
<dbReference type="PANTHER" id="PTHR43046">
    <property type="entry name" value="GDP-MANNOSE MANNOSYL HYDROLASE"/>
    <property type="match status" value="1"/>
</dbReference>
<dbReference type="KEGG" id="pmad:BAY61_09715"/>
<dbReference type="AlphaFoldDB" id="A0A222VMS5"/>
<dbReference type="Proteomes" id="UP000199494">
    <property type="component" value="Unassembled WGS sequence"/>
</dbReference>